<evidence type="ECO:0000313" key="3">
    <source>
        <dbReference type="Proteomes" id="UP000293719"/>
    </source>
</evidence>
<keyword evidence="1" id="KW-1133">Transmembrane helix</keyword>
<keyword evidence="3" id="KW-1185">Reference proteome</keyword>
<dbReference type="Proteomes" id="UP000293719">
    <property type="component" value="Chromosome"/>
</dbReference>
<protein>
    <submittedName>
        <fullName evidence="2">Uncharacterized protein</fullName>
    </submittedName>
</protein>
<sequence>MDYASHRADRRRFNLASSAVLIGGFVFATLIALVGLASAAAASPVVMLDTDALATMLAAPSLHPAPFAPSREMLLGLMSVALFAMSAGAFAFWRGLEQDWRDRPGAAARTR</sequence>
<dbReference type="AlphaFoldDB" id="A0A4P6V2B7"/>
<organism evidence="2 3">
    <name type="scientific">Roseitalea porphyridii</name>
    <dbReference type="NCBI Taxonomy" id="1852022"/>
    <lineage>
        <taxon>Bacteria</taxon>
        <taxon>Pseudomonadati</taxon>
        <taxon>Pseudomonadota</taxon>
        <taxon>Alphaproteobacteria</taxon>
        <taxon>Hyphomicrobiales</taxon>
        <taxon>Ahrensiaceae</taxon>
        <taxon>Roseitalea</taxon>
    </lineage>
</organism>
<evidence type="ECO:0000313" key="2">
    <source>
        <dbReference type="EMBL" id="QBK31532.1"/>
    </source>
</evidence>
<name>A0A4P6V2B7_9HYPH</name>
<reference evidence="2 3" key="1">
    <citation type="journal article" date="2017" name="Int. J. Syst. Evol. Microbiol.">
        <title>Roseitalea porphyridii gen. nov., sp. nov., isolated from a red alga, and reclassification of Hoeflea suaedae Chung et al. 2013 as Pseudohoeflea suaedae gen. nov., comb. nov.</title>
        <authorList>
            <person name="Hyeon J.W."/>
            <person name="Jeong S.E."/>
            <person name="Baek K."/>
            <person name="Jeon C.O."/>
        </authorList>
    </citation>
    <scope>NUCLEOTIDE SEQUENCE [LARGE SCALE GENOMIC DNA]</scope>
    <source>
        <strain evidence="2 3">MA7-20</strain>
    </source>
</reference>
<proteinExistence type="predicted"/>
<keyword evidence="1" id="KW-0472">Membrane</keyword>
<dbReference type="GeneID" id="90768318"/>
<feature type="transmembrane region" description="Helical" evidence="1">
    <location>
        <begin position="73"/>
        <end position="93"/>
    </location>
</feature>
<gene>
    <name evidence="2" type="ORF">E0E05_13495</name>
</gene>
<evidence type="ECO:0000256" key="1">
    <source>
        <dbReference type="SAM" id="Phobius"/>
    </source>
</evidence>
<accession>A0A4P6V2B7</accession>
<dbReference type="OrthoDB" id="10017208at2"/>
<dbReference type="EMBL" id="CP036532">
    <property type="protein sequence ID" value="QBK31532.1"/>
    <property type="molecule type" value="Genomic_DNA"/>
</dbReference>
<dbReference type="RefSeq" id="WP_131617192.1">
    <property type="nucleotide sequence ID" value="NZ_CP036532.1"/>
</dbReference>
<keyword evidence="1" id="KW-0812">Transmembrane</keyword>
<dbReference type="KEGG" id="rpod:E0E05_13495"/>